<organism evidence="1 4">
    <name type="scientific">Methylopila capsulata</name>
    <dbReference type="NCBI Taxonomy" id="61654"/>
    <lineage>
        <taxon>Bacteria</taxon>
        <taxon>Pseudomonadati</taxon>
        <taxon>Pseudomonadota</taxon>
        <taxon>Alphaproteobacteria</taxon>
        <taxon>Hyphomicrobiales</taxon>
        <taxon>Methylopilaceae</taxon>
        <taxon>Methylopila</taxon>
    </lineage>
</organism>
<accession>A0A9W6MS51</accession>
<reference evidence="1" key="1">
    <citation type="journal article" date="2014" name="Int. J. Syst. Evol. Microbiol.">
        <title>Complete genome sequence of Corynebacterium casei LMG S-19264T (=DSM 44701T), isolated from a smear-ripened cheese.</title>
        <authorList>
            <consortium name="US DOE Joint Genome Institute (JGI-PGF)"/>
            <person name="Walter F."/>
            <person name="Albersmeier A."/>
            <person name="Kalinowski J."/>
            <person name="Ruckert C."/>
        </authorList>
    </citation>
    <scope>NUCLEOTIDE SEQUENCE</scope>
    <source>
        <strain evidence="1">VKM B-1606</strain>
    </source>
</reference>
<dbReference type="Proteomes" id="UP000758856">
    <property type="component" value="Unassembled WGS sequence"/>
</dbReference>
<sequence length="118" mass="12861">MGDEAMSEGGWKDAGRGVDHGRRATALQAAAHKGLEAVVRAGAEAYDRRRHLPRLIPCAPGDLETPSRETRQAIVDRLAAALEAERRRGRDRCWTYDLNRHIALAQAYAAETSADGLA</sequence>
<protein>
    <submittedName>
        <fullName evidence="1">Uncharacterized protein</fullName>
    </submittedName>
</protein>
<reference evidence="1" key="3">
    <citation type="submission" date="2023-01" db="EMBL/GenBank/DDBJ databases">
        <authorList>
            <person name="Sun Q."/>
            <person name="Evtushenko L."/>
        </authorList>
    </citation>
    <scope>NUCLEOTIDE SEQUENCE</scope>
    <source>
        <strain evidence="1">VKM B-1606</strain>
    </source>
</reference>
<name>A0A9W6MS51_9HYPH</name>
<dbReference type="RefSeq" id="WP_271206158.1">
    <property type="nucleotide sequence ID" value="NZ_BSFF01000002.1"/>
</dbReference>
<keyword evidence="3" id="KW-1185">Reference proteome</keyword>
<comment type="caution">
    <text evidence="1">The sequence shown here is derived from an EMBL/GenBank/DDBJ whole genome shotgun (WGS) entry which is preliminary data.</text>
</comment>
<dbReference type="EMBL" id="JAFBCY010000001">
    <property type="protein sequence ID" value="MBM7850624.1"/>
    <property type="molecule type" value="Genomic_DNA"/>
</dbReference>
<gene>
    <name evidence="1" type="ORF">GCM10008170_19360</name>
    <name evidence="2" type="ORF">JOD31_000836</name>
</gene>
<evidence type="ECO:0000313" key="2">
    <source>
        <dbReference type="EMBL" id="MBM7850624.1"/>
    </source>
</evidence>
<dbReference type="Pfam" id="PF20083">
    <property type="entry name" value="DUF6477"/>
    <property type="match status" value="1"/>
</dbReference>
<dbReference type="AlphaFoldDB" id="A0A9W6MS51"/>
<proteinExistence type="predicted"/>
<dbReference type="Proteomes" id="UP001143400">
    <property type="component" value="Unassembled WGS sequence"/>
</dbReference>
<evidence type="ECO:0000313" key="4">
    <source>
        <dbReference type="Proteomes" id="UP001143400"/>
    </source>
</evidence>
<dbReference type="InterPro" id="IPR045516">
    <property type="entry name" value="DUF6477"/>
</dbReference>
<reference evidence="2 3" key="2">
    <citation type="submission" date="2021-01" db="EMBL/GenBank/DDBJ databases">
        <title>Genomic Encyclopedia of Type Strains, Phase IV (KMG-IV): sequencing the most valuable type-strain genomes for metagenomic binning, comparative biology and taxonomic classification.</title>
        <authorList>
            <person name="Goeker M."/>
        </authorList>
    </citation>
    <scope>NUCLEOTIDE SEQUENCE [LARGE SCALE GENOMIC DNA]</scope>
    <source>
        <strain evidence="2 3">DSM 6130</strain>
    </source>
</reference>
<dbReference type="EMBL" id="BSFF01000002">
    <property type="protein sequence ID" value="GLK55917.1"/>
    <property type="molecule type" value="Genomic_DNA"/>
</dbReference>
<evidence type="ECO:0000313" key="3">
    <source>
        <dbReference type="Proteomes" id="UP000758856"/>
    </source>
</evidence>
<evidence type="ECO:0000313" key="1">
    <source>
        <dbReference type="EMBL" id="GLK55917.1"/>
    </source>
</evidence>